<dbReference type="Proteomes" id="UP001139150">
    <property type="component" value="Unassembled WGS sequence"/>
</dbReference>
<dbReference type="PANTHER" id="PTHR43818:SF11">
    <property type="entry name" value="BCDNA.GH03377"/>
    <property type="match status" value="1"/>
</dbReference>
<dbReference type="SUPFAM" id="SSF51735">
    <property type="entry name" value="NAD(P)-binding Rossmann-fold domains"/>
    <property type="match status" value="1"/>
</dbReference>
<gene>
    <name evidence="4" type="ORF">MF646_15850</name>
</gene>
<keyword evidence="5" id="KW-1185">Reference proteome</keyword>
<sequence>MKTYNVGLIGAGFMAKAHSLAYAGMPMYFWPAPGLTHRKMVADVTEELAKDAAARLGYDEYTANWMDIINNPDIDIVDIVTPNDSHAEIAIAAAKAGKHIISEKPLARNAAEAKTMLDAVKEAGVKHMVAFNYRRTPAVALAKKYIEEGAIGKVLNFRGTYLQDWSADPNSPLSWRFKKDIAGSGALGDIGTHVVDFARYLVGEISDVMAHTQTWVKERPIQTGGVDKLGTVKSAEDVPKGQVDVDDELMTLLKFENGAVGSIEATRNAHGRNNFLTFEIHGEKGSLIFNYERRDELQVFFADDPADRKGFRTVYTGPAHPYGEGLWPIPALGIGYGDTKIIEVYDFVKAIADDTEVSPNFDDGYQICVISDAILESAEKGEWVKVNKLEVTIP</sequence>
<feature type="domain" description="Gfo/Idh/MocA-like oxidoreductase N-terminal" evidence="2">
    <location>
        <begin position="5"/>
        <end position="131"/>
    </location>
</feature>
<dbReference type="Gene3D" id="3.30.360.10">
    <property type="entry name" value="Dihydrodipicolinate Reductase, domain 2"/>
    <property type="match status" value="1"/>
</dbReference>
<evidence type="ECO:0000259" key="3">
    <source>
        <dbReference type="Pfam" id="PF22725"/>
    </source>
</evidence>
<keyword evidence="1" id="KW-0560">Oxidoreductase</keyword>
<protein>
    <submittedName>
        <fullName evidence="4">Gfo/Idh/MocA family oxidoreductase</fullName>
    </submittedName>
</protein>
<accession>A0A9X2CUL7</accession>
<dbReference type="EMBL" id="JAKRYL010000017">
    <property type="protein sequence ID" value="MCL7748601.1"/>
    <property type="molecule type" value="Genomic_DNA"/>
</dbReference>
<dbReference type="RefSeq" id="WP_250097490.1">
    <property type="nucleotide sequence ID" value="NZ_JAKRYL010000017.1"/>
</dbReference>
<dbReference type="Pfam" id="PF01408">
    <property type="entry name" value="GFO_IDH_MocA"/>
    <property type="match status" value="1"/>
</dbReference>
<feature type="domain" description="GFO/IDH/MocA-like oxidoreductase" evidence="3">
    <location>
        <begin position="140"/>
        <end position="287"/>
    </location>
</feature>
<comment type="caution">
    <text evidence="4">The sequence shown here is derived from an EMBL/GenBank/DDBJ whole genome shotgun (WGS) entry which is preliminary data.</text>
</comment>
<dbReference type="SUPFAM" id="SSF55347">
    <property type="entry name" value="Glyceraldehyde-3-phosphate dehydrogenase-like, C-terminal domain"/>
    <property type="match status" value="1"/>
</dbReference>
<reference evidence="4" key="1">
    <citation type="submission" date="2022-02" db="EMBL/GenBank/DDBJ databases">
        <title>Halalkalibacter sp. nov. isolated from Lonar Lake, India.</title>
        <authorList>
            <person name="Joshi A."/>
            <person name="Thite S."/>
            <person name="Lodha T."/>
        </authorList>
    </citation>
    <scope>NUCLEOTIDE SEQUENCE</scope>
    <source>
        <strain evidence="4">MEB205</strain>
    </source>
</reference>
<dbReference type="InterPro" id="IPR036291">
    <property type="entry name" value="NAD(P)-bd_dom_sf"/>
</dbReference>
<dbReference type="InterPro" id="IPR055170">
    <property type="entry name" value="GFO_IDH_MocA-like_dom"/>
</dbReference>
<dbReference type="Pfam" id="PF22725">
    <property type="entry name" value="GFO_IDH_MocA_C3"/>
    <property type="match status" value="1"/>
</dbReference>
<dbReference type="Gene3D" id="3.40.50.720">
    <property type="entry name" value="NAD(P)-binding Rossmann-like Domain"/>
    <property type="match status" value="1"/>
</dbReference>
<evidence type="ECO:0000259" key="2">
    <source>
        <dbReference type="Pfam" id="PF01408"/>
    </source>
</evidence>
<dbReference type="PANTHER" id="PTHR43818">
    <property type="entry name" value="BCDNA.GH03377"/>
    <property type="match status" value="1"/>
</dbReference>
<dbReference type="InterPro" id="IPR050463">
    <property type="entry name" value="Gfo/Idh/MocA_oxidrdct_glycsds"/>
</dbReference>
<name>A0A9X2CUL7_9BACI</name>
<organism evidence="4 5">
    <name type="scientific">Halalkalibacter alkaliphilus</name>
    <dbReference type="NCBI Taxonomy" id="2917993"/>
    <lineage>
        <taxon>Bacteria</taxon>
        <taxon>Bacillati</taxon>
        <taxon>Bacillota</taxon>
        <taxon>Bacilli</taxon>
        <taxon>Bacillales</taxon>
        <taxon>Bacillaceae</taxon>
        <taxon>Halalkalibacter</taxon>
    </lineage>
</organism>
<evidence type="ECO:0000313" key="4">
    <source>
        <dbReference type="EMBL" id="MCL7748601.1"/>
    </source>
</evidence>
<dbReference type="InterPro" id="IPR000683">
    <property type="entry name" value="Gfo/Idh/MocA-like_OxRdtase_N"/>
</dbReference>
<evidence type="ECO:0000256" key="1">
    <source>
        <dbReference type="ARBA" id="ARBA00023002"/>
    </source>
</evidence>
<evidence type="ECO:0000313" key="5">
    <source>
        <dbReference type="Proteomes" id="UP001139150"/>
    </source>
</evidence>
<dbReference type="GO" id="GO:0016491">
    <property type="term" value="F:oxidoreductase activity"/>
    <property type="evidence" value="ECO:0007669"/>
    <property type="project" value="UniProtKB-KW"/>
</dbReference>
<dbReference type="GO" id="GO:0000166">
    <property type="term" value="F:nucleotide binding"/>
    <property type="evidence" value="ECO:0007669"/>
    <property type="project" value="InterPro"/>
</dbReference>
<proteinExistence type="predicted"/>
<dbReference type="AlphaFoldDB" id="A0A9X2CUL7"/>